<dbReference type="AlphaFoldDB" id="A0AA88YWM9"/>
<gene>
    <name evidence="1" type="ORF">FSP39_023328</name>
</gene>
<comment type="caution">
    <text evidence="1">The sequence shown here is derived from an EMBL/GenBank/DDBJ whole genome shotgun (WGS) entry which is preliminary data.</text>
</comment>
<keyword evidence="2" id="KW-1185">Reference proteome</keyword>
<sequence length="213" mass="24224">MEEILDFWIRSNVNVSRDGSNFPSSYLQVNKGDVDQKLCITAESSLLNLCQICEAHTKMCTGNFRFIKKTMRGHVMSVRIQCTKDKSHSYLWSSSPYLSNDEYLVNHRINHGFVSSGMLPSHYTRFVNGSGIGCIDWSLRKKFISTYKESVETEYKESIKTAVHEEIASNEDLDGINILTDARHGWRKNAKDSSIVAIGENLHKVLDCVHVTK</sequence>
<accession>A0AA88YWM9</accession>
<dbReference type="Proteomes" id="UP001186944">
    <property type="component" value="Unassembled WGS sequence"/>
</dbReference>
<evidence type="ECO:0000313" key="1">
    <source>
        <dbReference type="EMBL" id="KAK3107845.1"/>
    </source>
</evidence>
<protein>
    <submittedName>
        <fullName evidence="1">Uncharacterized protein</fullName>
    </submittedName>
</protein>
<organism evidence="1 2">
    <name type="scientific">Pinctada imbricata</name>
    <name type="common">Atlantic pearl-oyster</name>
    <name type="synonym">Pinctada martensii</name>
    <dbReference type="NCBI Taxonomy" id="66713"/>
    <lineage>
        <taxon>Eukaryota</taxon>
        <taxon>Metazoa</taxon>
        <taxon>Spiralia</taxon>
        <taxon>Lophotrochozoa</taxon>
        <taxon>Mollusca</taxon>
        <taxon>Bivalvia</taxon>
        <taxon>Autobranchia</taxon>
        <taxon>Pteriomorphia</taxon>
        <taxon>Pterioida</taxon>
        <taxon>Pterioidea</taxon>
        <taxon>Pteriidae</taxon>
        <taxon>Pinctada</taxon>
    </lineage>
</organism>
<proteinExistence type="predicted"/>
<dbReference type="EMBL" id="VSWD01000002">
    <property type="protein sequence ID" value="KAK3107845.1"/>
    <property type="molecule type" value="Genomic_DNA"/>
</dbReference>
<reference evidence="1" key="1">
    <citation type="submission" date="2019-08" db="EMBL/GenBank/DDBJ databases">
        <title>The improved chromosome-level genome for the pearl oyster Pinctada fucata martensii using PacBio sequencing and Hi-C.</title>
        <authorList>
            <person name="Zheng Z."/>
        </authorList>
    </citation>
    <scope>NUCLEOTIDE SEQUENCE</scope>
    <source>
        <strain evidence="1">ZZ-2019</strain>
        <tissue evidence="1">Adductor muscle</tissue>
    </source>
</reference>
<name>A0AA88YWM9_PINIB</name>
<evidence type="ECO:0000313" key="2">
    <source>
        <dbReference type="Proteomes" id="UP001186944"/>
    </source>
</evidence>